<dbReference type="Proteomes" id="UP000217199">
    <property type="component" value="Unassembled WGS sequence"/>
</dbReference>
<evidence type="ECO:0000259" key="9">
    <source>
        <dbReference type="Pfam" id="PF04577"/>
    </source>
</evidence>
<dbReference type="InterPro" id="IPR049625">
    <property type="entry name" value="Glyco_transf_61_cat"/>
</dbReference>
<dbReference type="AlphaFoldDB" id="A0A286UKV2"/>
<keyword evidence="4" id="KW-0812">Transmembrane</keyword>
<dbReference type="GO" id="GO:0016020">
    <property type="term" value="C:membrane"/>
    <property type="evidence" value="ECO:0007669"/>
    <property type="project" value="UniProtKB-SubCell"/>
</dbReference>
<dbReference type="PANTHER" id="PTHR20961">
    <property type="entry name" value="GLYCOSYLTRANSFERASE"/>
    <property type="match status" value="1"/>
</dbReference>
<evidence type="ECO:0000313" key="11">
    <source>
        <dbReference type="Proteomes" id="UP000217199"/>
    </source>
</evidence>
<comment type="caution">
    <text evidence="10">The sequence shown here is derived from an EMBL/GenBank/DDBJ whole genome shotgun (WGS) entry which is preliminary data.</text>
</comment>
<organism evidence="10 11">
    <name type="scientific">Pyrrhoderma noxium</name>
    <dbReference type="NCBI Taxonomy" id="2282107"/>
    <lineage>
        <taxon>Eukaryota</taxon>
        <taxon>Fungi</taxon>
        <taxon>Dikarya</taxon>
        <taxon>Basidiomycota</taxon>
        <taxon>Agaricomycotina</taxon>
        <taxon>Agaricomycetes</taxon>
        <taxon>Hymenochaetales</taxon>
        <taxon>Hymenochaetaceae</taxon>
        <taxon>Pyrrhoderma</taxon>
    </lineage>
</organism>
<evidence type="ECO:0000256" key="6">
    <source>
        <dbReference type="ARBA" id="ARBA00023136"/>
    </source>
</evidence>
<keyword evidence="11" id="KW-1185">Reference proteome</keyword>
<feature type="region of interest" description="Disordered" evidence="8">
    <location>
        <begin position="1"/>
        <end position="31"/>
    </location>
</feature>
<dbReference type="GO" id="GO:0097363">
    <property type="term" value="F:protein O-acetylglucosaminyltransferase activity"/>
    <property type="evidence" value="ECO:0007669"/>
    <property type="project" value="TreeGrafter"/>
</dbReference>
<name>A0A286UKV2_9AGAM</name>
<evidence type="ECO:0000256" key="8">
    <source>
        <dbReference type="SAM" id="MobiDB-lite"/>
    </source>
</evidence>
<dbReference type="OrthoDB" id="529273at2759"/>
<evidence type="ECO:0000313" key="10">
    <source>
        <dbReference type="EMBL" id="PAV20202.1"/>
    </source>
</evidence>
<comment type="subcellular location">
    <subcellularLocation>
        <location evidence="1">Membrane</location>
        <topology evidence="1">Single-pass membrane protein</topology>
    </subcellularLocation>
</comment>
<dbReference type="InParanoid" id="A0A286UKV2"/>
<protein>
    <recommendedName>
        <fullName evidence="9">Glycosyltransferase 61 catalytic domain-containing protein</fullName>
    </recommendedName>
</protein>
<keyword evidence="7" id="KW-0325">Glycoprotein</keyword>
<dbReference type="InterPro" id="IPR007657">
    <property type="entry name" value="Glycosyltransferase_61"/>
</dbReference>
<feature type="domain" description="Glycosyltransferase 61 catalytic" evidence="9">
    <location>
        <begin position="336"/>
        <end position="421"/>
    </location>
</feature>
<evidence type="ECO:0000256" key="2">
    <source>
        <dbReference type="ARBA" id="ARBA00022676"/>
    </source>
</evidence>
<dbReference type="PANTHER" id="PTHR20961:SF38">
    <property type="entry name" value="PROTEIN O-LINKED-MANNOSE BETA-1,4-N-ACETYLGLUCOSAMINYLTRANSFERASE 2"/>
    <property type="match status" value="1"/>
</dbReference>
<feature type="compositionally biased region" description="Basic residues" evidence="8">
    <location>
        <begin position="19"/>
        <end position="29"/>
    </location>
</feature>
<reference evidence="10 11" key="1">
    <citation type="journal article" date="2017" name="Mol. Ecol.">
        <title>Comparative and population genomic landscape of Phellinus noxius: A hypervariable fungus causing root rot in trees.</title>
        <authorList>
            <person name="Chung C.L."/>
            <person name="Lee T.J."/>
            <person name="Akiba M."/>
            <person name="Lee H.H."/>
            <person name="Kuo T.H."/>
            <person name="Liu D."/>
            <person name="Ke H.M."/>
            <person name="Yokoi T."/>
            <person name="Roa M.B."/>
            <person name="Lu M.J."/>
            <person name="Chang Y.Y."/>
            <person name="Ann P.J."/>
            <person name="Tsai J.N."/>
            <person name="Chen C.Y."/>
            <person name="Tzean S.S."/>
            <person name="Ota Y."/>
            <person name="Hattori T."/>
            <person name="Sahashi N."/>
            <person name="Liou R.F."/>
            <person name="Kikuchi T."/>
            <person name="Tsai I.J."/>
        </authorList>
    </citation>
    <scope>NUCLEOTIDE SEQUENCE [LARGE SCALE GENOMIC DNA]</scope>
    <source>
        <strain evidence="10 11">FFPRI411160</strain>
    </source>
</reference>
<keyword evidence="5" id="KW-1133">Transmembrane helix</keyword>
<dbReference type="GO" id="GO:0035269">
    <property type="term" value="P:protein O-linked glycosylation via mannose"/>
    <property type="evidence" value="ECO:0007669"/>
    <property type="project" value="TreeGrafter"/>
</dbReference>
<proteinExistence type="predicted"/>
<dbReference type="Pfam" id="PF04577">
    <property type="entry name" value="Glyco_transf_61"/>
    <property type="match status" value="1"/>
</dbReference>
<accession>A0A286UKV2</accession>
<keyword evidence="2" id="KW-0328">Glycosyltransferase</keyword>
<keyword evidence="3" id="KW-0808">Transferase</keyword>
<sequence length="503" mass="57328">MTARNPPVDPFHFTSKLGSRPRGRKVATRKNHEGDVVVHSDASQIFSTTNSQEKIVVGGGKVSQGDVVNSLQATTTYPEPRLTWTESVPETKMLQHSPGWSIFDRLYLFEGTIYIVTSDPSSIPERKFITSSGFEIQNDRESILARLPTDKDIQIVTPEDAQRIFNTNVASRVSGVSFLNTDPKQFITHYYHFSAELLFGLWRTYSSLDPFITPDGQTTLPPPRRLIFRHVKSNNWRDYAAMNEWVLRGAFPSIGMEFSEDWHDRATMGVPFVLDRVVLGDRAASYESDAFKGTFRSASSAFELRGSPNWWIPIRKSVLEFSGLATNLIMGPSSGTRAENEKYVITYISRQDWGRRMLRQRDHEKLVEELYKLRDRYGYEVNVVSMDKLSRSEQLQLAGRTTIMMGVHGNGLTSLLWMRPSPRSTVIEFFYPKGFAFDYEYTTRALGMTHYGVWNDKVFTQPEVPHQQHYPEGFQGNDIPLDGVAVAKLVHKRLTLGLEESEN</sequence>
<dbReference type="EMBL" id="NBII01000004">
    <property type="protein sequence ID" value="PAV20202.1"/>
    <property type="molecule type" value="Genomic_DNA"/>
</dbReference>
<evidence type="ECO:0000256" key="7">
    <source>
        <dbReference type="ARBA" id="ARBA00023180"/>
    </source>
</evidence>
<dbReference type="STRING" id="2282107.A0A286UKV2"/>
<evidence type="ECO:0000256" key="5">
    <source>
        <dbReference type="ARBA" id="ARBA00022989"/>
    </source>
</evidence>
<gene>
    <name evidence="10" type="ORF">PNOK_0513600</name>
</gene>
<keyword evidence="6" id="KW-0472">Membrane</keyword>
<evidence type="ECO:0000256" key="3">
    <source>
        <dbReference type="ARBA" id="ARBA00022679"/>
    </source>
</evidence>
<dbReference type="GO" id="GO:0005783">
    <property type="term" value="C:endoplasmic reticulum"/>
    <property type="evidence" value="ECO:0007669"/>
    <property type="project" value="TreeGrafter"/>
</dbReference>
<evidence type="ECO:0000256" key="1">
    <source>
        <dbReference type="ARBA" id="ARBA00004167"/>
    </source>
</evidence>
<evidence type="ECO:0000256" key="4">
    <source>
        <dbReference type="ARBA" id="ARBA00022692"/>
    </source>
</evidence>